<feature type="region of interest" description="Disordered" evidence="1">
    <location>
        <begin position="29"/>
        <end position="93"/>
    </location>
</feature>
<reference evidence="2 3" key="1">
    <citation type="submission" date="2024-07" db="EMBL/GenBank/DDBJ databases">
        <title>Chromosome-level genome assembly of the water stick insect Ranatra chinensis (Heteroptera: Nepidae).</title>
        <authorList>
            <person name="Liu X."/>
        </authorList>
    </citation>
    <scope>NUCLEOTIDE SEQUENCE [LARGE SCALE GENOMIC DNA]</scope>
    <source>
        <strain evidence="2">Cailab_2021Rc</strain>
        <tissue evidence="2">Muscle</tissue>
    </source>
</reference>
<gene>
    <name evidence="2" type="ORF">AAG570_004492</name>
</gene>
<keyword evidence="3" id="KW-1185">Reference proteome</keyword>
<dbReference type="Proteomes" id="UP001558652">
    <property type="component" value="Unassembled WGS sequence"/>
</dbReference>
<name>A0ABD0Y2G9_9HEMI</name>
<evidence type="ECO:0000313" key="3">
    <source>
        <dbReference type="Proteomes" id="UP001558652"/>
    </source>
</evidence>
<dbReference type="EMBL" id="JBFDAA010000016">
    <property type="protein sequence ID" value="KAL1117165.1"/>
    <property type="molecule type" value="Genomic_DNA"/>
</dbReference>
<accession>A0ABD0Y2G9</accession>
<sequence length="148" mass="16434">MSYKKQEKTDIVCERVLRLFPGKFVATKMSVPRSGRPGGGRASGDGGTSCRIGSGRHREAGTRGGDGGRETQRHRQRGRERAPPEPHLSCRPGGVFELKVARRVDWSGRHGRQHTTELAPRRCRLLPLQPLLFLQPKQSPPLVLSPLQ</sequence>
<organism evidence="2 3">
    <name type="scientific">Ranatra chinensis</name>
    <dbReference type="NCBI Taxonomy" id="642074"/>
    <lineage>
        <taxon>Eukaryota</taxon>
        <taxon>Metazoa</taxon>
        <taxon>Ecdysozoa</taxon>
        <taxon>Arthropoda</taxon>
        <taxon>Hexapoda</taxon>
        <taxon>Insecta</taxon>
        <taxon>Pterygota</taxon>
        <taxon>Neoptera</taxon>
        <taxon>Paraneoptera</taxon>
        <taxon>Hemiptera</taxon>
        <taxon>Heteroptera</taxon>
        <taxon>Panheteroptera</taxon>
        <taxon>Nepomorpha</taxon>
        <taxon>Nepidae</taxon>
        <taxon>Ranatrinae</taxon>
        <taxon>Ranatra</taxon>
    </lineage>
</organism>
<feature type="compositionally biased region" description="Gly residues" evidence="1">
    <location>
        <begin position="36"/>
        <end position="47"/>
    </location>
</feature>
<evidence type="ECO:0000256" key="1">
    <source>
        <dbReference type="SAM" id="MobiDB-lite"/>
    </source>
</evidence>
<feature type="compositionally biased region" description="Basic and acidic residues" evidence="1">
    <location>
        <begin position="56"/>
        <end position="84"/>
    </location>
</feature>
<evidence type="ECO:0000313" key="2">
    <source>
        <dbReference type="EMBL" id="KAL1117165.1"/>
    </source>
</evidence>
<dbReference type="AlphaFoldDB" id="A0ABD0Y2G9"/>
<proteinExistence type="predicted"/>
<protein>
    <submittedName>
        <fullName evidence="2">Uncharacterized protein</fullName>
    </submittedName>
</protein>
<comment type="caution">
    <text evidence="2">The sequence shown here is derived from an EMBL/GenBank/DDBJ whole genome shotgun (WGS) entry which is preliminary data.</text>
</comment>